<dbReference type="AlphaFoldDB" id="B8AHQ4"/>
<keyword evidence="4 9" id="KW-0805">Transcription regulation</keyword>
<feature type="region of interest" description="Disordered" evidence="10">
    <location>
        <begin position="113"/>
        <end position="186"/>
    </location>
</feature>
<dbReference type="Proteomes" id="UP000007015">
    <property type="component" value="Chromosome 2"/>
</dbReference>
<feature type="domain" description="Dof-type" evidence="11">
    <location>
        <begin position="69"/>
        <end position="123"/>
    </location>
</feature>
<evidence type="ECO:0000259" key="11">
    <source>
        <dbReference type="PROSITE" id="PS50884"/>
    </source>
</evidence>
<evidence type="ECO:0000256" key="7">
    <source>
        <dbReference type="ARBA" id="ARBA00023242"/>
    </source>
</evidence>
<comment type="function">
    <text evidence="9">Transcription factor that binds specifically to a 5'-AA[AG]G-3' consensus core sequence.</text>
</comment>
<dbReference type="InterPro" id="IPR003851">
    <property type="entry name" value="Znf_Dof"/>
</dbReference>
<dbReference type="GO" id="GO:0008270">
    <property type="term" value="F:zinc ion binding"/>
    <property type="evidence" value="ECO:0007669"/>
    <property type="project" value="UniProtKB-KW"/>
</dbReference>
<keyword evidence="2 8" id="KW-0863">Zinc-finger</keyword>
<keyword evidence="13" id="KW-1185">Reference proteome</keyword>
<protein>
    <recommendedName>
        <fullName evidence="9">Dof zinc finger protein</fullName>
    </recommendedName>
</protein>
<evidence type="ECO:0000256" key="5">
    <source>
        <dbReference type="ARBA" id="ARBA00023125"/>
    </source>
</evidence>
<dbReference type="HOGENOM" id="CLU_075415_1_0_1"/>
<reference evidence="12 13" key="1">
    <citation type="journal article" date="2005" name="PLoS Biol.">
        <title>The genomes of Oryza sativa: a history of duplications.</title>
        <authorList>
            <person name="Yu J."/>
            <person name="Wang J."/>
            <person name="Lin W."/>
            <person name="Li S."/>
            <person name="Li H."/>
            <person name="Zhou J."/>
            <person name="Ni P."/>
            <person name="Dong W."/>
            <person name="Hu S."/>
            <person name="Zeng C."/>
            <person name="Zhang J."/>
            <person name="Zhang Y."/>
            <person name="Li R."/>
            <person name="Xu Z."/>
            <person name="Li S."/>
            <person name="Li X."/>
            <person name="Zheng H."/>
            <person name="Cong L."/>
            <person name="Lin L."/>
            <person name="Yin J."/>
            <person name="Geng J."/>
            <person name="Li G."/>
            <person name="Shi J."/>
            <person name="Liu J."/>
            <person name="Lv H."/>
            <person name="Li J."/>
            <person name="Wang J."/>
            <person name="Deng Y."/>
            <person name="Ran L."/>
            <person name="Shi X."/>
            <person name="Wang X."/>
            <person name="Wu Q."/>
            <person name="Li C."/>
            <person name="Ren X."/>
            <person name="Wang J."/>
            <person name="Wang X."/>
            <person name="Li D."/>
            <person name="Liu D."/>
            <person name="Zhang X."/>
            <person name="Ji Z."/>
            <person name="Zhao W."/>
            <person name="Sun Y."/>
            <person name="Zhang Z."/>
            <person name="Bao J."/>
            <person name="Han Y."/>
            <person name="Dong L."/>
            <person name="Ji J."/>
            <person name="Chen P."/>
            <person name="Wu S."/>
            <person name="Liu J."/>
            <person name="Xiao Y."/>
            <person name="Bu D."/>
            <person name="Tan J."/>
            <person name="Yang L."/>
            <person name="Ye C."/>
            <person name="Zhang J."/>
            <person name="Xu J."/>
            <person name="Zhou Y."/>
            <person name="Yu Y."/>
            <person name="Zhang B."/>
            <person name="Zhuang S."/>
            <person name="Wei H."/>
            <person name="Liu B."/>
            <person name="Lei M."/>
            <person name="Yu H."/>
            <person name="Li Y."/>
            <person name="Xu H."/>
            <person name="Wei S."/>
            <person name="He X."/>
            <person name="Fang L."/>
            <person name="Zhang Z."/>
            <person name="Zhang Y."/>
            <person name="Huang X."/>
            <person name="Su Z."/>
            <person name="Tong W."/>
            <person name="Li J."/>
            <person name="Tong Z."/>
            <person name="Li S."/>
            <person name="Ye J."/>
            <person name="Wang L."/>
            <person name="Fang L."/>
            <person name="Lei T."/>
            <person name="Chen C."/>
            <person name="Chen H."/>
            <person name="Xu Z."/>
            <person name="Li H."/>
            <person name="Huang H."/>
            <person name="Zhang F."/>
            <person name="Xu H."/>
            <person name="Li N."/>
            <person name="Zhao C."/>
            <person name="Li S."/>
            <person name="Dong L."/>
            <person name="Huang Y."/>
            <person name="Li L."/>
            <person name="Xi Y."/>
            <person name="Qi Q."/>
            <person name="Li W."/>
            <person name="Zhang B."/>
            <person name="Hu W."/>
            <person name="Zhang Y."/>
            <person name="Tian X."/>
            <person name="Jiao Y."/>
            <person name="Liang X."/>
            <person name="Jin J."/>
            <person name="Gao L."/>
            <person name="Zheng W."/>
            <person name="Hao B."/>
            <person name="Liu S."/>
            <person name="Wang W."/>
            <person name="Yuan L."/>
            <person name="Cao M."/>
            <person name="McDermott J."/>
            <person name="Samudrala R."/>
            <person name="Wang J."/>
            <person name="Wong G.K."/>
            <person name="Yang H."/>
        </authorList>
    </citation>
    <scope>NUCLEOTIDE SEQUENCE [LARGE SCALE GENOMIC DNA]</scope>
    <source>
        <strain evidence="13">cv. 93-11</strain>
    </source>
</reference>
<evidence type="ECO:0000256" key="10">
    <source>
        <dbReference type="SAM" id="MobiDB-lite"/>
    </source>
</evidence>
<dbReference type="Pfam" id="PF02701">
    <property type="entry name" value="Zn_ribbon_Dof"/>
    <property type="match status" value="1"/>
</dbReference>
<dbReference type="EMBL" id="CM000127">
    <property type="protein sequence ID" value="EEC73921.1"/>
    <property type="molecule type" value="Genomic_DNA"/>
</dbReference>
<accession>B8AHQ4</accession>
<dbReference type="GO" id="GO:0003677">
    <property type="term" value="F:DNA binding"/>
    <property type="evidence" value="ECO:0007669"/>
    <property type="project" value="UniProtKB-UniRule"/>
</dbReference>
<evidence type="ECO:0000256" key="3">
    <source>
        <dbReference type="ARBA" id="ARBA00022833"/>
    </source>
</evidence>
<evidence type="ECO:0000256" key="8">
    <source>
        <dbReference type="PROSITE-ProRule" id="PRU00071"/>
    </source>
</evidence>
<dbReference type="InterPro" id="IPR045174">
    <property type="entry name" value="Dof"/>
</dbReference>
<dbReference type="Gramene" id="BGIOSGA005698-TA">
    <property type="protein sequence ID" value="BGIOSGA005698-PA"/>
    <property type="gene ID" value="BGIOSGA005698"/>
</dbReference>
<dbReference type="OMA" id="CWTDVVQ"/>
<keyword evidence="1 9" id="KW-0479">Metal-binding</keyword>
<evidence type="ECO:0000256" key="9">
    <source>
        <dbReference type="RuleBase" id="RU369094"/>
    </source>
</evidence>
<name>B8AHQ4_ORYSI</name>
<dbReference type="GO" id="GO:0003700">
    <property type="term" value="F:DNA-binding transcription factor activity"/>
    <property type="evidence" value="ECO:0007669"/>
    <property type="project" value="UniProtKB-UniRule"/>
</dbReference>
<dbReference type="PROSITE" id="PS01361">
    <property type="entry name" value="ZF_DOF_1"/>
    <property type="match status" value="1"/>
</dbReference>
<keyword evidence="3 9" id="KW-0862">Zinc</keyword>
<evidence type="ECO:0000256" key="6">
    <source>
        <dbReference type="ARBA" id="ARBA00023163"/>
    </source>
</evidence>
<sequence length="307" mass="32030">MENQSGWFYVTISKESQKRRRKREAQEFQSIPGLAGRLFGGAAAADIRRAQAQQGPASRCGGIPSPEAVKCPRCESTNTKFCYYNNYNLSQPRHFCKSCRRYWTKGGVLRNVPVGGGCRKTKRSGSSSAASSAPSTPTAATDNAKNQRRASASSPRSSSGGSGNTSPTAAAATTPTTPATPSSNTIAVINHATTTTTTTTNPFPTDVPPPAPIFADQAAALASLFAPPPPPPLPVFSFAAQAKTEDGIASVLLAGQTTAPTAATVADMTPFTSLDAGIFELGDVPPAAYWNAGSCWTDVPDPNVYLP</sequence>
<keyword evidence="6 9" id="KW-0804">Transcription</keyword>
<dbReference type="STRING" id="39946.B8AHQ4"/>
<organism evidence="12 13">
    <name type="scientific">Oryza sativa subsp. indica</name>
    <name type="common">Rice</name>
    <dbReference type="NCBI Taxonomy" id="39946"/>
    <lineage>
        <taxon>Eukaryota</taxon>
        <taxon>Viridiplantae</taxon>
        <taxon>Streptophyta</taxon>
        <taxon>Embryophyta</taxon>
        <taxon>Tracheophyta</taxon>
        <taxon>Spermatophyta</taxon>
        <taxon>Magnoliopsida</taxon>
        <taxon>Liliopsida</taxon>
        <taxon>Poales</taxon>
        <taxon>Poaceae</taxon>
        <taxon>BOP clade</taxon>
        <taxon>Oryzoideae</taxon>
        <taxon>Oryzeae</taxon>
        <taxon>Oryzinae</taxon>
        <taxon>Oryza</taxon>
        <taxon>Oryza sativa</taxon>
    </lineage>
</organism>
<dbReference type="PANTHER" id="PTHR31992">
    <property type="entry name" value="DOF ZINC FINGER PROTEIN DOF1.4-RELATED"/>
    <property type="match status" value="1"/>
</dbReference>
<dbReference type="PROSITE" id="PS50884">
    <property type="entry name" value="ZF_DOF_2"/>
    <property type="match status" value="1"/>
</dbReference>
<keyword evidence="7 8" id="KW-0539">Nucleus</keyword>
<evidence type="ECO:0000256" key="4">
    <source>
        <dbReference type="ARBA" id="ARBA00023015"/>
    </source>
</evidence>
<proteinExistence type="predicted"/>
<dbReference type="PANTHER" id="PTHR31992:SF298">
    <property type="entry name" value="DOF ZINC FINGER PROTEIN 4"/>
    <property type="match status" value="1"/>
</dbReference>
<evidence type="ECO:0000256" key="1">
    <source>
        <dbReference type="ARBA" id="ARBA00022723"/>
    </source>
</evidence>
<comment type="subcellular location">
    <subcellularLocation>
        <location evidence="8 9">Nucleus</location>
    </subcellularLocation>
</comment>
<keyword evidence="5 8" id="KW-0238">DNA-binding</keyword>
<evidence type="ECO:0000313" key="13">
    <source>
        <dbReference type="Proteomes" id="UP000007015"/>
    </source>
</evidence>
<feature type="compositionally biased region" description="Low complexity" evidence="10">
    <location>
        <begin position="126"/>
        <end position="141"/>
    </location>
</feature>
<evidence type="ECO:0000313" key="12">
    <source>
        <dbReference type="EMBL" id="EEC73921.1"/>
    </source>
</evidence>
<evidence type="ECO:0000256" key="2">
    <source>
        <dbReference type="ARBA" id="ARBA00022771"/>
    </source>
</evidence>
<gene>
    <name evidence="12" type="ORF">OsI_08771</name>
</gene>
<dbReference type="GO" id="GO:0005634">
    <property type="term" value="C:nucleus"/>
    <property type="evidence" value="ECO:0007669"/>
    <property type="project" value="UniProtKB-SubCell"/>
</dbReference>
<feature type="compositionally biased region" description="Low complexity" evidence="10">
    <location>
        <begin position="149"/>
        <end position="185"/>
    </location>
</feature>